<feature type="transmembrane region" description="Helical" evidence="8">
    <location>
        <begin position="147"/>
        <end position="169"/>
    </location>
</feature>
<evidence type="ECO:0000256" key="7">
    <source>
        <dbReference type="SAM" id="MobiDB-lite"/>
    </source>
</evidence>
<dbReference type="PROSITE" id="PS00216">
    <property type="entry name" value="SUGAR_TRANSPORT_1"/>
    <property type="match status" value="1"/>
</dbReference>
<comment type="subcellular location">
    <subcellularLocation>
        <location evidence="1">Cell membrane</location>
        <topology evidence="1">Multi-pass membrane protein</topology>
    </subcellularLocation>
</comment>
<feature type="transmembrane region" description="Helical" evidence="8">
    <location>
        <begin position="315"/>
        <end position="337"/>
    </location>
</feature>
<dbReference type="InterPro" id="IPR011701">
    <property type="entry name" value="MFS"/>
</dbReference>
<evidence type="ECO:0000256" key="8">
    <source>
        <dbReference type="SAM" id="Phobius"/>
    </source>
</evidence>
<comment type="caution">
    <text evidence="10">The sequence shown here is derived from an EMBL/GenBank/DDBJ whole genome shotgun (WGS) entry which is preliminary data.</text>
</comment>
<evidence type="ECO:0000256" key="2">
    <source>
        <dbReference type="ARBA" id="ARBA00022448"/>
    </source>
</evidence>
<dbReference type="CDD" id="cd17329">
    <property type="entry name" value="MFS_MdtH_MDR_like"/>
    <property type="match status" value="1"/>
</dbReference>
<dbReference type="InterPro" id="IPR050171">
    <property type="entry name" value="MFS_Transporters"/>
</dbReference>
<feature type="transmembrane region" description="Helical" evidence="8">
    <location>
        <begin position="349"/>
        <end position="368"/>
    </location>
</feature>
<feature type="transmembrane region" description="Helical" evidence="8">
    <location>
        <begin position="287"/>
        <end position="309"/>
    </location>
</feature>
<dbReference type="PROSITE" id="PS50850">
    <property type="entry name" value="MFS"/>
    <property type="match status" value="1"/>
</dbReference>
<keyword evidence="4 8" id="KW-0812">Transmembrane</keyword>
<evidence type="ECO:0000256" key="3">
    <source>
        <dbReference type="ARBA" id="ARBA00022475"/>
    </source>
</evidence>
<evidence type="ECO:0000256" key="1">
    <source>
        <dbReference type="ARBA" id="ARBA00004651"/>
    </source>
</evidence>
<dbReference type="RefSeq" id="WP_189243770.1">
    <property type="nucleotide sequence ID" value="NZ_BMQP01000049.1"/>
</dbReference>
<keyword evidence="6 8" id="KW-0472">Membrane</keyword>
<feature type="transmembrane region" description="Helical" evidence="8">
    <location>
        <begin position="223"/>
        <end position="245"/>
    </location>
</feature>
<gene>
    <name evidence="10" type="ORF">Pro02_65590</name>
</gene>
<reference evidence="10" key="1">
    <citation type="submission" date="2021-01" db="EMBL/GenBank/DDBJ databases">
        <title>Whole genome shotgun sequence of Planobispora rosea NBRC 15558.</title>
        <authorList>
            <person name="Komaki H."/>
            <person name="Tamura T."/>
        </authorList>
    </citation>
    <scope>NUCLEOTIDE SEQUENCE</scope>
    <source>
        <strain evidence="10">NBRC 15558</strain>
    </source>
</reference>
<evidence type="ECO:0000256" key="4">
    <source>
        <dbReference type="ARBA" id="ARBA00022692"/>
    </source>
</evidence>
<dbReference type="InterPro" id="IPR020846">
    <property type="entry name" value="MFS_dom"/>
</dbReference>
<feature type="transmembrane region" description="Helical" evidence="8">
    <location>
        <begin position="110"/>
        <end position="126"/>
    </location>
</feature>
<evidence type="ECO:0000256" key="5">
    <source>
        <dbReference type="ARBA" id="ARBA00022989"/>
    </source>
</evidence>
<organism evidence="10 11">
    <name type="scientific">Planobispora rosea</name>
    <dbReference type="NCBI Taxonomy" id="35762"/>
    <lineage>
        <taxon>Bacteria</taxon>
        <taxon>Bacillati</taxon>
        <taxon>Actinomycetota</taxon>
        <taxon>Actinomycetes</taxon>
        <taxon>Streptosporangiales</taxon>
        <taxon>Streptosporangiaceae</taxon>
        <taxon>Planobispora</taxon>
    </lineage>
</organism>
<dbReference type="AlphaFoldDB" id="A0A8J3S4A7"/>
<dbReference type="PANTHER" id="PTHR23517:SF2">
    <property type="entry name" value="MULTIDRUG RESISTANCE PROTEIN MDTH"/>
    <property type="match status" value="1"/>
</dbReference>
<keyword evidence="2" id="KW-0813">Transport</keyword>
<keyword evidence="3" id="KW-1003">Cell membrane</keyword>
<accession>A0A8J3S4A7</accession>
<feature type="domain" description="Major facilitator superfamily (MFS) profile" evidence="9">
    <location>
        <begin position="22"/>
        <end position="398"/>
    </location>
</feature>
<feature type="region of interest" description="Disordered" evidence="7">
    <location>
        <begin position="402"/>
        <end position="437"/>
    </location>
</feature>
<evidence type="ECO:0000313" key="11">
    <source>
        <dbReference type="Proteomes" id="UP000655044"/>
    </source>
</evidence>
<evidence type="ECO:0000256" key="6">
    <source>
        <dbReference type="ARBA" id="ARBA00023136"/>
    </source>
</evidence>
<keyword evidence="11" id="KW-1185">Reference proteome</keyword>
<dbReference type="SUPFAM" id="SSF103473">
    <property type="entry name" value="MFS general substrate transporter"/>
    <property type="match status" value="1"/>
</dbReference>
<dbReference type="Pfam" id="PF07690">
    <property type="entry name" value="MFS_1"/>
    <property type="match status" value="1"/>
</dbReference>
<feature type="transmembrane region" description="Helical" evidence="8">
    <location>
        <begin position="55"/>
        <end position="80"/>
    </location>
</feature>
<dbReference type="GO" id="GO:0005886">
    <property type="term" value="C:plasma membrane"/>
    <property type="evidence" value="ECO:0007669"/>
    <property type="project" value="UniProtKB-SubCell"/>
</dbReference>
<dbReference type="PANTHER" id="PTHR23517">
    <property type="entry name" value="RESISTANCE PROTEIN MDTM, PUTATIVE-RELATED-RELATED"/>
    <property type="match status" value="1"/>
</dbReference>
<feature type="compositionally biased region" description="Basic and acidic residues" evidence="7">
    <location>
        <begin position="427"/>
        <end position="437"/>
    </location>
</feature>
<keyword evidence="5 8" id="KW-1133">Transmembrane helix</keyword>
<dbReference type="Proteomes" id="UP000655044">
    <property type="component" value="Unassembled WGS sequence"/>
</dbReference>
<evidence type="ECO:0000313" key="10">
    <source>
        <dbReference type="EMBL" id="GIH88151.1"/>
    </source>
</evidence>
<feature type="transmembrane region" description="Helical" evidence="8">
    <location>
        <begin position="257"/>
        <end position="275"/>
    </location>
</feature>
<evidence type="ECO:0000259" key="9">
    <source>
        <dbReference type="PROSITE" id="PS50850"/>
    </source>
</evidence>
<proteinExistence type="predicted"/>
<dbReference type="InterPro" id="IPR036259">
    <property type="entry name" value="MFS_trans_sf"/>
</dbReference>
<name>A0A8J3S4A7_PLARO</name>
<feature type="transmembrane region" description="Helical" evidence="8">
    <location>
        <begin position="374"/>
        <end position="397"/>
    </location>
</feature>
<feature type="transmembrane region" description="Helical" evidence="8">
    <location>
        <begin position="175"/>
        <end position="195"/>
    </location>
</feature>
<sequence length="437" mass="45481">MTSSTLTKPGFLQSKIGGLPRAFWALWSGTLVNRVGMMVEPFIGVYLTQARGMSLATAGAVMAVFGVGSLISQVLAGWLADRFGRRITLTGGMIATAAAMVALGASTSPAAIVATMFVLGLTIDAYRPASTALVADLVAPEDRPRAYGLLFWALNLGFAVAMVIGGWLAEAGHGWMFWFNATTAVIFGLLVWRAVPETRPEPGGREAAARGGFGVVLRDRLMVAYIVICTLASLVYTQAFTTLPLAMTGAGFDKTDYGLVMAVNGILIVLIQPLTGDWLGRRDPSTTLAIGFAVIAAGFALNSVVSSVAGYAATLVVWTLGEIVTAGIPGAIVAALAPAHLRGRYSGMYGLSWSAGAMLAPLLGTRLLEAGPTTLWLTVGAIELVAAGGLLAIGPALRRRTGTAQDRTEAAAHSLTEATPHSRAKTAGRERAESTSR</sequence>
<dbReference type="InterPro" id="IPR005829">
    <property type="entry name" value="Sugar_transporter_CS"/>
</dbReference>
<protein>
    <submittedName>
        <fullName evidence="10">MFS transporter</fullName>
    </submittedName>
</protein>
<dbReference type="EMBL" id="BOOI01000075">
    <property type="protein sequence ID" value="GIH88151.1"/>
    <property type="molecule type" value="Genomic_DNA"/>
</dbReference>
<dbReference type="Gene3D" id="1.20.1250.20">
    <property type="entry name" value="MFS general substrate transporter like domains"/>
    <property type="match status" value="1"/>
</dbReference>
<feature type="transmembrane region" description="Helical" evidence="8">
    <location>
        <begin position="21"/>
        <end position="43"/>
    </location>
</feature>
<dbReference type="GO" id="GO:0022857">
    <property type="term" value="F:transmembrane transporter activity"/>
    <property type="evidence" value="ECO:0007669"/>
    <property type="project" value="InterPro"/>
</dbReference>